<keyword evidence="3" id="KW-1185">Reference proteome</keyword>
<feature type="region of interest" description="Disordered" evidence="1">
    <location>
        <begin position="137"/>
        <end position="156"/>
    </location>
</feature>
<reference evidence="4" key="1">
    <citation type="submission" date="2022-11" db="UniProtKB">
        <authorList>
            <consortium name="WormBaseParasite"/>
        </authorList>
    </citation>
    <scope>IDENTIFICATION</scope>
</reference>
<organism evidence="3 4">
    <name type="scientific">Parascaris univalens</name>
    <name type="common">Nematode worm</name>
    <dbReference type="NCBI Taxonomy" id="6257"/>
    <lineage>
        <taxon>Eukaryota</taxon>
        <taxon>Metazoa</taxon>
        <taxon>Ecdysozoa</taxon>
        <taxon>Nematoda</taxon>
        <taxon>Chromadorea</taxon>
        <taxon>Rhabditida</taxon>
        <taxon>Spirurina</taxon>
        <taxon>Ascaridomorpha</taxon>
        <taxon>Ascaridoidea</taxon>
        <taxon>Ascarididae</taxon>
        <taxon>Parascaris</taxon>
    </lineage>
</organism>
<name>A0A914ZZ13_PARUN</name>
<evidence type="ECO:0000256" key="1">
    <source>
        <dbReference type="SAM" id="MobiDB-lite"/>
    </source>
</evidence>
<sequence length="156" mass="17853">SQRLSAKDKTVATQGSGSQQIEGLPDLMVLLRQRQQEQQALMQHVMATMQQQLMILSVSTTQSTRTSTVDPSLDRAIATFTYVQDENTTFEAWFKRHESNCDFDAQKLDDAGRVRIFLRKFNAIAYAKYTNYIFPKTGTRPGNRRTNQHPQGHLRT</sequence>
<evidence type="ECO:0000313" key="4">
    <source>
        <dbReference type="WBParaSite" id="PgE059_g004_t01"/>
    </source>
</evidence>
<protein>
    <recommendedName>
        <fullName evidence="2">DUF7083 domain-containing protein</fullName>
    </recommendedName>
</protein>
<dbReference type="InterPro" id="IPR055510">
    <property type="entry name" value="DUF7083"/>
</dbReference>
<evidence type="ECO:0000259" key="2">
    <source>
        <dbReference type="Pfam" id="PF23309"/>
    </source>
</evidence>
<dbReference type="Proteomes" id="UP000887569">
    <property type="component" value="Unplaced"/>
</dbReference>
<dbReference type="AlphaFoldDB" id="A0A914ZZ13"/>
<evidence type="ECO:0000313" key="3">
    <source>
        <dbReference type="Proteomes" id="UP000887569"/>
    </source>
</evidence>
<dbReference type="WBParaSite" id="PgE059_g004_t01">
    <property type="protein sequence ID" value="PgE059_g004_t01"/>
    <property type="gene ID" value="PgE059_g004"/>
</dbReference>
<feature type="domain" description="DUF7083" evidence="2">
    <location>
        <begin position="72"/>
        <end position="136"/>
    </location>
</feature>
<accession>A0A914ZZ13</accession>
<proteinExistence type="predicted"/>
<feature type="compositionally biased region" description="Basic residues" evidence="1">
    <location>
        <begin position="142"/>
        <end position="156"/>
    </location>
</feature>
<dbReference type="Pfam" id="PF23309">
    <property type="entry name" value="DUF7083"/>
    <property type="match status" value="1"/>
</dbReference>